<evidence type="ECO:0000256" key="1">
    <source>
        <dbReference type="ARBA" id="ARBA00004141"/>
    </source>
</evidence>
<feature type="transmembrane region" description="Helical" evidence="8">
    <location>
        <begin position="139"/>
        <end position="161"/>
    </location>
</feature>
<keyword evidence="7 8" id="KW-0472">Membrane</keyword>
<feature type="transmembrane region" description="Helical" evidence="8">
    <location>
        <begin position="331"/>
        <end position="353"/>
    </location>
</feature>
<dbReference type="InterPro" id="IPR004761">
    <property type="entry name" value="Spore_GerAB"/>
</dbReference>
<proteinExistence type="inferred from homology"/>
<feature type="transmembrane region" description="Helical" evidence="8">
    <location>
        <begin position="12"/>
        <end position="30"/>
    </location>
</feature>
<feature type="transmembrane region" description="Helical" evidence="8">
    <location>
        <begin position="305"/>
        <end position="325"/>
    </location>
</feature>
<comment type="similarity">
    <text evidence="2">Belongs to the amino acid-polyamine-organocation (APC) superfamily. Spore germination protein (SGP) (TC 2.A.3.9) family.</text>
</comment>
<feature type="transmembrane region" description="Helical" evidence="8">
    <location>
        <begin position="75"/>
        <end position="98"/>
    </location>
</feature>
<evidence type="ECO:0000256" key="5">
    <source>
        <dbReference type="ARBA" id="ARBA00022692"/>
    </source>
</evidence>
<gene>
    <name evidence="9" type="ORF">V3851_00235</name>
</gene>
<dbReference type="PANTHER" id="PTHR34975:SF2">
    <property type="entry name" value="SPORE GERMINATION PROTEIN A2"/>
    <property type="match status" value="1"/>
</dbReference>
<evidence type="ECO:0000256" key="8">
    <source>
        <dbReference type="SAM" id="Phobius"/>
    </source>
</evidence>
<evidence type="ECO:0000256" key="4">
    <source>
        <dbReference type="ARBA" id="ARBA00022544"/>
    </source>
</evidence>
<evidence type="ECO:0000313" key="10">
    <source>
        <dbReference type="Proteomes" id="UP001306950"/>
    </source>
</evidence>
<organism evidence="9 10">
    <name type="scientific">Paenibacillus haidiansis</name>
    <dbReference type="NCBI Taxonomy" id="1574488"/>
    <lineage>
        <taxon>Bacteria</taxon>
        <taxon>Bacillati</taxon>
        <taxon>Bacillota</taxon>
        <taxon>Bacilli</taxon>
        <taxon>Bacillales</taxon>
        <taxon>Paenibacillaceae</taxon>
        <taxon>Paenibacillus</taxon>
    </lineage>
</organism>
<reference evidence="9 10" key="1">
    <citation type="submission" date="2024-02" db="EMBL/GenBank/DDBJ databases">
        <title>A nitrogen-fixing paenibacillus bacterium.</title>
        <authorList>
            <person name="Zhang W.L."/>
            <person name="Chen S.F."/>
        </authorList>
    </citation>
    <scope>NUCLEOTIDE SEQUENCE [LARGE SCALE GENOMIC DNA]</scope>
    <source>
        <strain evidence="9 10">M1</strain>
    </source>
</reference>
<name>A0ABU7VKE7_9BACL</name>
<keyword evidence="5 8" id="KW-0812">Transmembrane</keyword>
<feature type="transmembrane region" description="Helical" evidence="8">
    <location>
        <begin position="110"/>
        <end position="132"/>
    </location>
</feature>
<feature type="transmembrane region" description="Helical" evidence="8">
    <location>
        <begin position="217"/>
        <end position="238"/>
    </location>
</feature>
<keyword evidence="4" id="KW-0309">Germination</keyword>
<dbReference type="Pfam" id="PF03845">
    <property type="entry name" value="Spore_permease"/>
    <property type="match status" value="1"/>
</dbReference>
<feature type="transmembrane region" description="Helical" evidence="8">
    <location>
        <begin position="36"/>
        <end position="54"/>
    </location>
</feature>
<evidence type="ECO:0000256" key="3">
    <source>
        <dbReference type="ARBA" id="ARBA00022448"/>
    </source>
</evidence>
<keyword evidence="3" id="KW-0813">Transport</keyword>
<sequence>MQKSVTAPQIFSLFNLHLFTTANAFLQGTLIASSHFTAPLATIAGGLLSLVLVYPSYKVASSRPDEFLTEFGGQLVGRIPNAVLILYIVLIKILLSAVNLRQMSDYLLTVYLINTPSWAVVLIFAICIAYAVRSGLTSIFRAAQGIFMISALAALIIPFLAMKEIEGDALIALATHFNFTDLGRGVYYNLTMFGELSFLFLLYPYLREPKKIMRSYFITTIVALVIIMSHLIPVLLTFGEELAPNLLYPDVELIRFIRAGSFIETLDPILIILWLTSIFVKISYLSFSAVICISQLTGIKDNKPLALPIVAFIGVLSIVIARSHTELGTFMAYYFGPFLLVGEIVIPAIYWGASAVRGKKNNAKPAASNPAGS</sequence>
<comment type="caution">
    <text evidence="9">The sequence shown here is derived from an EMBL/GenBank/DDBJ whole genome shotgun (WGS) entry which is preliminary data.</text>
</comment>
<evidence type="ECO:0000256" key="2">
    <source>
        <dbReference type="ARBA" id="ARBA00007998"/>
    </source>
</evidence>
<dbReference type="EMBL" id="JAZHPZ010000001">
    <property type="protein sequence ID" value="MEF2964241.1"/>
    <property type="molecule type" value="Genomic_DNA"/>
</dbReference>
<dbReference type="RefSeq" id="WP_331844487.1">
    <property type="nucleotide sequence ID" value="NZ_JAZHPZ010000001.1"/>
</dbReference>
<evidence type="ECO:0000313" key="9">
    <source>
        <dbReference type="EMBL" id="MEF2964241.1"/>
    </source>
</evidence>
<evidence type="ECO:0000256" key="6">
    <source>
        <dbReference type="ARBA" id="ARBA00022989"/>
    </source>
</evidence>
<dbReference type="PANTHER" id="PTHR34975">
    <property type="entry name" value="SPORE GERMINATION PROTEIN A2"/>
    <property type="match status" value="1"/>
</dbReference>
<accession>A0ABU7VKE7</accession>
<protein>
    <submittedName>
        <fullName evidence="9">GerAB/ArcD/ProY family transporter</fullName>
    </submittedName>
</protein>
<dbReference type="Proteomes" id="UP001306950">
    <property type="component" value="Unassembled WGS sequence"/>
</dbReference>
<keyword evidence="6 8" id="KW-1133">Transmembrane helix</keyword>
<feature type="transmembrane region" description="Helical" evidence="8">
    <location>
        <begin position="271"/>
        <end position="293"/>
    </location>
</feature>
<comment type="subcellular location">
    <subcellularLocation>
        <location evidence="1">Membrane</location>
        <topology evidence="1">Multi-pass membrane protein</topology>
    </subcellularLocation>
</comment>
<keyword evidence="10" id="KW-1185">Reference proteome</keyword>
<feature type="transmembrane region" description="Helical" evidence="8">
    <location>
        <begin position="186"/>
        <end position="205"/>
    </location>
</feature>
<evidence type="ECO:0000256" key="7">
    <source>
        <dbReference type="ARBA" id="ARBA00023136"/>
    </source>
</evidence>